<reference evidence="3" key="1">
    <citation type="submission" date="2013-03" db="EMBL/GenBank/DDBJ databases">
        <title>Genome Sequence of the Profundibacterium mesophilum strain KAUST100406-0324T from Red Sea, a novel genus in the family Rhodobacteraceae.</title>
        <authorList>
            <person name="Essack M."/>
            <person name="Alam I."/>
            <person name="Lafi F."/>
            <person name="Alawi W."/>
            <person name="Kamanu F."/>
            <person name="Al-Suwailem A."/>
            <person name="Lee O.O."/>
            <person name="Xu Y."/>
            <person name="Bajic V."/>
            <person name="Qian P.-Y."/>
            <person name="Archer J."/>
        </authorList>
    </citation>
    <scope>NUCLEOTIDE SEQUENCE</scope>
    <source>
        <strain evidence="3">KAUST100406-0324</strain>
    </source>
</reference>
<dbReference type="SUPFAM" id="SSF52540">
    <property type="entry name" value="P-loop containing nucleoside triphosphate hydrolases"/>
    <property type="match status" value="1"/>
</dbReference>
<dbReference type="Proteomes" id="UP000698242">
    <property type="component" value="Unassembled WGS sequence"/>
</dbReference>
<dbReference type="Pfam" id="PF13177">
    <property type="entry name" value="DNA_pol3_delta2"/>
    <property type="match status" value="1"/>
</dbReference>
<dbReference type="EMBL" id="APKE01000018">
    <property type="protein sequence ID" value="KAF0676096.1"/>
    <property type="molecule type" value="Genomic_DNA"/>
</dbReference>
<dbReference type="RefSeq" id="WP_159965082.1">
    <property type="nucleotide sequence ID" value="NZ_APKE01000018.1"/>
</dbReference>
<organism evidence="3 4">
    <name type="scientific">Profundibacterium mesophilum KAUST100406-0324</name>
    <dbReference type="NCBI Taxonomy" id="1037889"/>
    <lineage>
        <taxon>Bacteria</taxon>
        <taxon>Pseudomonadati</taxon>
        <taxon>Pseudomonadota</taxon>
        <taxon>Alphaproteobacteria</taxon>
        <taxon>Rhodobacterales</taxon>
        <taxon>Roseobacteraceae</taxon>
        <taxon>Profundibacterium</taxon>
    </lineage>
</organism>
<sequence>MSDPVTEADQVEGTPHPRETRTLFGQDAAERDFLSAWRGGKLHHAWLITGPRGVGKATLAWRIARFLLSRDAGEARAEETLDVAWDHPAARRLRALSEPGLFLLRRPRDEKTGKLRQVITIEEARELRRYLTLSRTDGGRRVVLIDAADDLNTASSNAILKLLEEPPARTTLLLVCHAPARLLPTIRSRCRTLRCLPLGGGDMAAALEGAGLSPDAAPAALAELASGSVGMAARLIDADGPALYGALADLLRGAPGMDRPRLLRFAETAGGPTNAAGFDTVSGLIGLALSRLARNGAGHPPDAEAAPGEAEMLLRLSPDIAAARRWASLQQELGARMAHGRAVNLDPSSLILDTMLAIDETAAGLVPA</sequence>
<dbReference type="InterPro" id="IPR003593">
    <property type="entry name" value="AAA+_ATPase"/>
</dbReference>
<accession>A0A921TD96</accession>
<dbReference type="GO" id="GO:0003887">
    <property type="term" value="F:DNA-directed DNA polymerase activity"/>
    <property type="evidence" value="ECO:0007669"/>
    <property type="project" value="UniProtKB-EC"/>
</dbReference>
<dbReference type="GO" id="GO:0006261">
    <property type="term" value="P:DNA-templated DNA replication"/>
    <property type="evidence" value="ECO:0007669"/>
    <property type="project" value="TreeGrafter"/>
</dbReference>
<protein>
    <submittedName>
        <fullName evidence="3">DNA polymerase III delta prime subunit</fullName>
        <ecNumber evidence="3">2.7.7.7</ecNumber>
    </submittedName>
</protein>
<dbReference type="EC" id="2.7.7.7" evidence="3"/>
<evidence type="ECO:0000259" key="2">
    <source>
        <dbReference type="SMART" id="SM00382"/>
    </source>
</evidence>
<dbReference type="InterPro" id="IPR050238">
    <property type="entry name" value="DNA_Rep/Repair_Clamp_Loader"/>
</dbReference>
<dbReference type="AlphaFoldDB" id="A0A921TD96"/>
<name>A0A921TD96_9RHOB</name>
<keyword evidence="3" id="KW-0808">Transferase</keyword>
<evidence type="ECO:0000313" key="4">
    <source>
        <dbReference type="Proteomes" id="UP000698242"/>
    </source>
</evidence>
<dbReference type="OrthoDB" id="9811073at2"/>
<keyword evidence="3" id="KW-0548">Nucleotidyltransferase</keyword>
<dbReference type="NCBIfam" id="NF005677">
    <property type="entry name" value="PRK07471.1"/>
    <property type="match status" value="1"/>
</dbReference>
<evidence type="ECO:0000256" key="1">
    <source>
        <dbReference type="SAM" id="MobiDB-lite"/>
    </source>
</evidence>
<dbReference type="PANTHER" id="PTHR11669:SF8">
    <property type="entry name" value="DNA POLYMERASE III SUBUNIT DELTA"/>
    <property type="match status" value="1"/>
</dbReference>
<dbReference type="PANTHER" id="PTHR11669">
    <property type="entry name" value="REPLICATION FACTOR C / DNA POLYMERASE III GAMMA-TAU SUBUNIT"/>
    <property type="match status" value="1"/>
</dbReference>
<evidence type="ECO:0000313" key="3">
    <source>
        <dbReference type="EMBL" id="KAF0676096.1"/>
    </source>
</evidence>
<proteinExistence type="predicted"/>
<comment type="caution">
    <text evidence="3">The sequence shown here is derived from an EMBL/GenBank/DDBJ whole genome shotgun (WGS) entry which is preliminary data.</text>
</comment>
<feature type="region of interest" description="Disordered" evidence="1">
    <location>
        <begin position="1"/>
        <end position="20"/>
    </location>
</feature>
<keyword evidence="4" id="KW-1185">Reference proteome</keyword>
<feature type="domain" description="AAA+ ATPase" evidence="2">
    <location>
        <begin position="42"/>
        <end position="198"/>
    </location>
</feature>
<dbReference type="GO" id="GO:0009360">
    <property type="term" value="C:DNA polymerase III complex"/>
    <property type="evidence" value="ECO:0007669"/>
    <property type="project" value="TreeGrafter"/>
</dbReference>
<dbReference type="InterPro" id="IPR027417">
    <property type="entry name" value="P-loop_NTPase"/>
</dbReference>
<dbReference type="SMART" id="SM00382">
    <property type="entry name" value="AAA"/>
    <property type="match status" value="1"/>
</dbReference>
<gene>
    <name evidence="3" type="primary">holB</name>
    <name evidence="3" type="ORF">PMES_01558</name>
</gene>
<dbReference type="Gene3D" id="3.40.50.300">
    <property type="entry name" value="P-loop containing nucleotide triphosphate hydrolases"/>
    <property type="match status" value="1"/>
</dbReference>